<dbReference type="Pfam" id="PF00984">
    <property type="entry name" value="UDPG_MGDP_dh"/>
    <property type="match status" value="1"/>
</dbReference>
<keyword evidence="6 8" id="KW-0520">NAD</keyword>
<dbReference type="SMART" id="SM00984">
    <property type="entry name" value="UDPG_MGDP_dh_C"/>
    <property type="match status" value="1"/>
</dbReference>
<dbReference type="EMBL" id="CP011126">
    <property type="protein sequence ID" value="AKQ33738.1"/>
    <property type="molecule type" value="Genomic_DNA"/>
</dbReference>
<feature type="domain" description="UDP-glucose/GDP-mannose dehydrogenase C-terminal" evidence="9">
    <location>
        <begin position="320"/>
        <end position="424"/>
    </location>
</feature>
<dbReference type="InterPro" id="IPR017476">
    <property type="entry name" value="UDP-Glc/GDP-Man"/>
</dbReference>
<accession>A0ABM5UUW7</accession>
<dbReference type="InterPro" id="IPR014027">
    <property type="entry name" value="UDP-Glc/GDP-Man_DH_C"/>
</dbReference>
<evidence type="ECO:0000259" key="9">
    <source>
        <dbReference type="SMART" id="SM00984"/>
    </source>
</evidence>
<dbReference type="InterPro" id="IPR001732">
    <property type="entry name" value="UDP-Glc/GDP-Man_DH_N"/>
</dbReference>
<dbReference type="Gene3D" id="1.20.5.100">
    <property type="entry name" value="Cytochrome c1, transmembrane anchor, C-terminal"/>
    <property type="match status" value="1"/>
</dbReference>
<comment type="pathway">
    <text evidence="1">Nucleotide-sugar biosynthesis; UDP-alpha-D-glucuronate biosynthesis; UDP-alpha-D-glucuronate from UDP-alpha-D-glucose: step 1/1.</text>
</comment>
<protein>
    <recommendedName>
        <fullName evidence="4 8">UDP-glucose 6-dehydrogenase</fullName>
        <ecNumber evidence="3 8">1.1.1.22</ecNumber>
    </recommendedName>
</protein>
<dbReference type="SUPFAM" id="SSF52413">
    <property type="entry name" value="UDP-glucose/GDP-mannose dehydrogenase C-terminal domain"/>
    <property type="match status" value="1"/>
</dbReference>
<evidence type="ECO:0000256" key="6">
    <source>
        <dbReference type="ARBA" id="ARBA00023027"/>
    </source>
</evidence>
<sequence>MKVSVYGAGYVGLVSAVCLADLGHEVCCCDVDEKKIAQLKQGLSPLYEQNLDDLLIKNLKLQRIFFTSHSEEAVKHGVIQIIAVGTPSMGDGGVDMRFVNQVVQNLSGHLSDYAAIVMKSTVSVGTADRILQQIAKGLQKRRLAIEFDVVSNPEFLKEGTAVKDFLEPDRIVVGVSNERAASQMRELYRPLIENGRLFVVMDQRSAELAKYVSNAFLATKISFINEISYFSEYFNANIEKVRTVLGLDSRINPKFFNPGCGFGGSCFPKDLLALQKIAKSAAIRASLIDSVLKINERQKLILYEKICRYFKDKLQGKVVALWGLAFKPGTDDVRSASSRKLMESLWSAEVRVQAYDPLAMENIRQIYGESARLKLCQDAYAALDNADVLVIVTEWDEFKNPNFARIKHKLRYPAIFDGRNLYQLEQVSKWGVDYYAIGLAQQDQFKSLKSK</sequence>
<keyword evidence="5 8" id="KW-0560">Oxidoreductase</keyword>
<dbReference type="Pfam" id="PF03720">
    <property type="entry name" value="UDPG_MGDP_dh_C"/>
    <property type="match status" value="1"/>
</dbReference>
<dbReference type="Proteomes" id="UP000063965">
    <property type="component" value="Chromosome"/>
</dbReference>
<dbReference type="RefSeq" id="WP_048875372.1">
    <property type="nucleotide sequence ID" value="NZ_CP011126.1"/>
</dbReference>
<dbReference type="InterPro" id="IPR014026">
    <property type="entry name" value="UDP-Glc/GDP-Man_DH_dimer"/>
</dbReference>
<dbReference type="InterPro" id="IPR036291">
    <property type="entry name" value="NAD(P)-bd_dom_sf"/>
</dbReference>
<evidence type="ECO:0000313" key="10">
    <source>
        <dbReference type="EMBL" id="AKQ33738.1"/>
    </source>
</evidence>
<dbReference type="InterPro" id="IPR036220">
    <property type="entry name" value="UDP-Glc/GDP-Man_DH_C_sf"/>
</dbReference>
<dbReference type="SUPFAM" id="SSF48179">
    <property type="entry name" value="6-phosphogluconate dehydrogenase C-terminal domain-like"/>
    <property type="match status" value="1"/>
</dbReference>
<dbReference type="PANTHER" id="PTHR43750:SF3">
    <property type="entry name" value="UDP-GLUCOSE 6-DEHYDROGENASE TUAD"/>
    <property type="match status" value="1"/>
</dbReference>
<evidence type="ECO:0000256" key="5">
    <source>
        <dbReference type="ARBA" id="ARBA00023002"/>
    </source>
</evidence>
<keyword evidence="11" id="KW-1185">Reference proteome</keyword>
<dbReference type="EC" id="1.1.1.22" evidence="3 8"/>
<evidence type="ECO:0000256" key="1">
    <source>
        <dbReference type="ARBA" id="ARBA00004701"/>
    </source>
</evidence>
<evidence type="ECO:0000256" key="4">
    <source>
        <dbReference type="ARBA" id="ARBA00015132"/>
    </source>
</evidence>
<dbReference type="InterPro" id="IPR028357">
    <property type="entry name" value="UDPglc_DH_bac"/>
</dbReference>
<comment type="similarity">
    <text evidence="2 8">Belongs to the UDP-glucose/GDP-mannose dehydrogenase family.</text>
</comment>
<evidence type="ECO:0000256" key="8">
    <source>
        <dbReference type="PIRNR" id="PIRNR000124"/>
    </source>
</evidence>
<name>A0ABM5UUW7_9COXI</name>
<dbReference type="PIRSF" id="PIRSF000124">
    <property type="entry name" value="UDPglc_GDPman_dh"/>
    <property type="match status" value="1"/>
</dbReference>
<gene>
    <name evidence="10" type="primary">ugd</name>
    <name evidence="10" type="ORF">CleRT_10640</name>
</gene>
<dbReference type="InterPro" id="IPR008927">
    <property type="entry name" value="6-PGluconate_DH-like_C_sf"/>
</dbReference>
<dbReference type="PANTHER" id="PTHR43750">
    <property type="entry name" value="UDP-GLUCOSE 6-DEHYDROGENASE TUAD"/>
    <property type="match status" value="1"/>
</dbReference>
<dbReference type="PIRSF" id="PIRSF500134">
    <property type="entry name" value="UDPglc_DH_bac"/>
    <property type="match status" value="1"/>
</dbReference>
<evidence type="ECO:0000256" key="2">
    <source>
        <dbReference type="ARBA" id="ARBA00006601"/>
    </source>
</evidence>
<evidence type="ECO:0000256" key="7">
    <source>
        <dbReference type="ARBA" id="ARBA00047473"/>
    </source>
</evidence>
<proteinExistence type="inferred from homology"/>
<dbReference type="Pfam" id="PF03721">
    <property type="entry name" value="UDPG_MGDP_dh_N"/>
    <property type="match status" value="1"/>
</dbReference>
<evidence type="ECO:0000256" key="3">
    <source>
        <dbReference type="ARBA" id="ARBA00012954"/>
    </source>
</evidence>
<comment type="catalytic activity">
    <reaction evidence="7 8">
        <text>UDP-alpha-D-glucose + 2 NAD(+) + H2O = UDP-alpha-D-glucuronate + 2 NADH + 3 H(+)</text>
        <dbReference type="Rhea" id="RHEA:23596"/>
        <dbReference type="ChEBI" id="CHEBI:15377"/>
        <dbReference type="ChEBI" id="CHEBI:15378"/>
        <dbReference type="ChEBI" id="CHEBI:57540"/>
        <dbReference type="ChEBI" id="CHEBI:57945"/>
        <dbReference type="ChEBI" id="CHEBI:58052"/>
        <dbReference type="ChEBI" id="CHEBI:58885"/>
        <dbReference type="EC" id="1.1.1.22"/>
    </reaction>
</comment>
<reference evidence="10 11" key="1">
    <citation type="journal article" date="2015" name="Genome Biol. Evol.">
        <title>Distinctive Genome Reduction Rates Revealed by Genomic Analyses of Two Coxiella-Like Endosymbionts in Ticks.</title>
        <authorList>
            <person name="Gottlieb Y."/>
            <person name="Lalzar I."/>
            <person name="Klasson L."/>
        </authorList>
    </citation>
    <scope>NUCLEOTIDE SEQUENCE [LARGE SCALE GENOMIC DNA]</scope>
    <source>
        <strain evidence="10 11">CRt</strain>
    </source>
</reference>
<evidence type="ECO:0000313" key="11">
    <source>
        <dbReference type="Proteomes" id="UP000063965"/>
    </source>
</evidence>
<dbReference type="Gene3D" id="3.40.50.720">
    <property type="entry name" value="NAD(P)-binding Rossmann-like Domain"/>
    <property type="match status" value="2"/>
</dbReference>
<organism evidence="10 11">
    <name type="scientific">Candidatus Coxiella mudrowiae</name>
    <dbReference type="NCBI Taxonomy" id="2054173"/>
    <lineage>
        <taxon>Bacteria</taxon>
        <taxon>Pseudomonadati</taxon>
        <taxon>Pseudomonadota</taxon>
        <taxon>Gammaproteobacteria</taxon>
        <taxon>Legionellales</taxon>
        <taxon>Coxiellaceae</taxon>
        <taxon>Coxiella</taxon>
    </lineage>
</organism>
<dbReference type="NCBIfam" id="TIGR03026">
    <property type="entry name" value="NDP-sugDHase"/>
    <property type="match status" value="1"/>
</dbReference>
<dbReference type="SUPFAM" id="SSF51735">
    <property type="entry name" value="NAD(P)-binding Rossmann-fold domains"/>
    <property type="match status" value="1"/>
</dbReference>